<gene>
    <name evidence="2" type="ORF">KPZU09_31530</name>
</gene>
<dbReference type="EMBL" id="BNFF01000001">
    <property type="protein sequence ID" value="GHK53417.1"/>
    <property type="molecule type" value="Genomic_DNA"/>
</dbReference>
<name>A0A919HV28_KLEPN</name>
<reference evidence="2" key="1">
    <citation type="submission" date="2020-10" db="EMBL/GenBank/DDBJ databases">
        <title>Genome Sequence of ESBL Producing Zambian Clinical Strains.</title>
        <authorList>
            <person name="Shawa M."/>
            <person name="Furuta Y."/>
            <person name="Simbotwe M."/>
            <person name="Mulenga E."/>
            <person name="Mubanga M."/>
            <person name="Mulenga G."/>
            <person name="Kaile C."/>
            <person name="Zorigt T."/>
            <person name="Hang'ombe B."/>
            <person name="Higashi H."/>
        </authorList>
    </citation>
    <scope>NUCLEOTIDE SEQUENCE</scope>
    <source>
        <strain evidence="2">Zam_UTH_09</strain>
    </source>
</reference>
<evidence type="ECO:0000313" key="3">
    <source>
        <dbReference type="Proteomes" id="UP000655094"/>
    </source>
</evidence>
<organism evidence="2 3">
    <name type="scientific">Klebsiella pneumoniae</name>
    <dbReference type="NCBI Taxonomy" id="573"/>
    <lineage>
        <taxon>Bacteria</taxon>
        <taxon>Pseudomonadati</taxon>
        <taxon>Pseudomonadota</taxon>
        <taxon>Gammaproteobacteria</taxon>
        <taxon>Enterobacterales</taxon>
        <taxon>Enterobacteriaceae</taxon>
        <taxon>Klebsiella/Raoultella group</taxon>
        <taxon>Klebsiella</taxon>
        <taxon>Klebsiella pneumoniae complex</taxon>
    </lineage>
</organism>
<proteinExistence type="predicted"/>
<dbReference type="Proteomes" id="UP000655094">
    <property type="component" value="Unassembled WGS sequence"/>
</dbReference>
<dbReference type="AlphaFoldDB" id="A0A919HV28"/>
<comment type="caution">
    <text evidence="2">The sequence shown here is derived from an EMBL/GenBank/DDBJ whole genome shotgun (WGS) entry which is preliminary data.</text>
</comment>
<feature type="compositionally biased region" description="Low complexity" evidence="1">
    <location>
        <begin position="23"/>
        <end position="38"/>
    </location>
</feature>
<sequence>MADRFRQPAVVAKIKTDYPCTRAGEAAGDGLSDAAAGAGDEGDAIPQAK</sequence>
<protein>
    <submittedName>
        <fullName evidence="2">Uncharacterized protein</fullName>
    </submittedName>
</protein>
<evidence type="ECO:0000256" key="1">
    <source>
        <dbReference type="SAM" id="MobiDB-lite"/>
    </source>
</evidence>
<accession>A0A919HV28</accession>
<evidence type="ECO:0000313" key="2">
    <source>
        <dbReference type="EMBL" id="GHK53417.1"/>
    </source>
</evidence>
<feature type="region of interest" description="Disordered" evidence="1">
    <location>
        <begin position="21"/>
        <end position="49"/>
    </location>
</feature>